<feature type="transmembrane region" description="Helical" evidence="1">
    <location>
        <begin position="93"/>
        <end position="112"/>
    </location>
</feature>
<dbReference type="RefSeq" id="WP_309799062.1">
    <property type="nucleotide sequence ID" value="NZ_JAVDPW010000009.1"/>
</dbReference>
<dbReference type="EMBL" id="JAVDPW010000009">
    <property type="protein sequence ID" value="MDR6292723.1"/>
    <property type="molecule type" value="Genomic_DNA"/>
</dbReference>
<sequence length="113" mass="12331">MLDLFLYDILRSNHFVIETQSFFEWLGETLGAVIGFIIRAVRGVVDGLSGAVNDFLGGMAKAIGMNASVFSFVLLAIGLLLLYTAIRAFIRRAIVAGIVWGLLGLLVLSWVVR</sequence>
<keyword evidence="1" id="KW-0472">Membrane</keyword>
<dbReference type="Proteomes" id="UP001262410">
    <property type="component" value="Unassembled WGS sequence"/>
</dbReference>
<accession>A0ABU1JVT4</accession>
<evidence type="ECO:0000313" key="3">
    <source>
        <dbReference type="Proteomes" id="UP001262410"/>
    </source>
</evidence>
<evidence type="ECO:0000256" key="1">
    <source>
        <dbReference type="SAM" id="Phobius"/>
    </source>
</evidence>
<name>A0ABU1JVT4_9PROT</name>
<organism evidence="2 3">
    <name type="scientific">Inquilinus ginsengisoli</name>
    <dbReference type="NCBI Taxonomy" id="363840"/>
    <lineage>
        <taxon>Bacteria</taxon>
        <taxon>Pseudomonadati</taxon>
        <taxon>Pseudomonadota</taxon>
        <taxon>Alphaproteobacteria</taxon>
        <taxon>Rhodospirillales</taxon>
        <taxon>Rhodospirillaceae</taxon>
        <taxon>Inquilinus</taxon>
    </lineage>
</organism>
<gene>
    <name evidence="2" type="ORF">E9232_005263</name>
</gene>
<keyword evidence="3" id="KW-1185">Reference proteome</keyword>
<feature type="transmembrane region" description="Helical" evidence="1">
    <location>
        <begin position="63"/>
        <end position="86"/>
    </location>
</feature>
<evidence type="ECO:0000313" key="2">
    <source>
        <dbReference type="EMBL" id="MDR6292723.1"/>
    </source>
</evidence>
<comment type="caution">
    <text evidence="2">The sequence shown here is derived from an EMBL/GenBank/DDBJ whole genome shotgun (WGS) entry which is preliminary data.</text>
</comment>
<keyword evidence="1" id="KW-0812">Transmembrane</keyword>
<protein>
    <recommendedName>
        <fullName evidence="4">MFS transporter</fullName>
    </recommendedName>
</protein>
<reference evidence="2 3" key="1">
    <citation type="submission" date="2023-07" db="EMBL/GenBank/DDBJ databases">
        <title>Sorghum-associated microbial communities from plants grown in Nebraska, USA.</title>
        <authorList>
            <person name="Schachtman D."/>
        </authorList>
    </citation>
    <scope>NUCLEOTIDE SEQUENCE [LARGE SCALE GENOMIC DNA]</scope>
    <source>
        <strain evidence="2 3">584</strain>
    </source>
</reference>
<keyword evidence="1" id="KW-1133">Transmembrane helix</keyword>
<evidence type="ECO:0008006" key="4">
    <source>
        <dbReference type="Google" id="ProtNLM"/>
    </source>
</evidence>
<proteinExistence type="predicted"/>